<organism evidence="1">
    <name type="scientific">freshwater metagenome</name>
    <dbReference type="NCBI Taxonomy" id="449393"/>
    <lineage>
        <taxon>unclassified sequences</taxon>
        <taxon>metagenomes</taxon>
        <taxon>ecological metagenomes</taxon>
    </lineage>
</organism>
<proteinExistence type="predicted"/>
<dbReference type="EMBL" id="CAFBON010000100">
    <property type="protein sequence ID" value="CAB4989829.1"/>
    <property type="molecule type" value="Genomic_DNA"/>
</dbReference>
<dbReference type="EMBL" id="CAFAAJ010000040">
    <property type="protein sequence ID" value="CAB4798688.1"/>
    <property type="molecule type" value="Genomic_DNA"/>
</dbReference>
<reference evidence="1" key="1">
    <citation type="submission" date="2020-05" db="EMBL/GenBank/DDBJ databases">
        <authorList>
            <person name="Chiriac C."/>
            <person name="Salcher M."/>
            <person name="Ghai R."/>
            <person name="Kavagutti S V."/>
        </authorList>
    </citation>
    <scope>NUCLEOTIDE SEQUENCE</scope>
</reference>
<dbReference type="AlphaFoldDB" id="A0A6J6XU31"/>
<name>A0A6J6XU31_9ZZZZ</name>
<gene>
    <name evidence="1" type="ORF">UFOPK3001_00812</name>
    <name evidence="2" type="ORF">UFOPK3954_01089</name>
</gene>
<sequence length="147" mass="15338">MGAVEPNRPVVTPAAELLARLSVTMKSVIAPSTTGTAKPQAYMAAVVLEKVARQMELAPAHAAQQAADAVALVRDLRAVTVGSALPEATSASLAVVEGGCNEVALCSLVRALYADRPLLGDDLFAALLGRVRVTLRADIDRRMEFSA</sequence>
<evidence type="ECO:0000313" key="2">
    <source>
        <dbReference type="EMBL" id="CAB4989829.1"/>
    </source>
</evidence>
<evidence type="ECO:0000313" key="1">
    <source>
        <dbReference type="EMBL" id="CAB4798688.1"/>
    </source>
</evidence>
<accession>A0A6J6XU31</accession>
<protein>
    <submittedName>
        <fullName evidence="1">Unannotated protein</fullName>
    </submittedName>
</protein>